<dbReference type="NCBIfam" id="TIGR00797">
    <property type="entry name" value="matE"/>
    <property type="match status" value="1"/>
</dbReference>
<evidence type="ECO:0000256" key="2">
    <source>
        <dbReference type="SAM" id="Phobius"/>
    </source>
</evidence>
<feature type="transmembrane region" description="Helical" evidence="2">
    <location>
        <begin position="415"/>
        <end position="434"/>
    </location>
</feature>
<dbReference type="STRING" id="665126.ABB55_19100"/>
<comment type="caution">
    <text evidence="3">The sequence shown here is derived from an EMBL/GenBank/DDBJ whole genome shotgun (WGS) entry which is preliminary data.</text>
</comment>
<feature type="transmembrane region" description="Helical" evidence="2">
    <location>
        <begin position="205"/>
        <end position="231"/>
    </location>
</feature>
<organism evidence="3 4">
    <name type="scientific">Prosthecodimorpha hirschii</name>
    <dbReference type="NCBI Taxonomy" id="665126"/>
    <lineage>
        <taxon>Bacteria</taxon>
        <taxon>Pseudomonadati</taxon>
        <taxon>Pseudomonadota</taxon>
        <taxon>Alphaproteobacteria</taxon>
        <taxon>Hyphomicrobiales</taxon>
        <taxon>Ancalomicrobiaceae</taxon>
        <taxon>Prosthecodimorpha</taxon>
    </lineage>
</organism>
<feature type="transmembrane region" description="Helical" evidence="2">
    <location>
        <begin position="179"/>
        <end position="199"/>
    </location>
</feature>
<keyword evidence="2" id="KW-1133">Transmembrane helix</keyword>
<sequence length="473" mass="47943">MAVDGVGIGSGMRRDAGAMSVGRHAIETLRLAGPIIVARAMLLVMFVVDTAMAGWAGAAELAYMGLGVAPQMVLMLVAVGALQSVVVLSAQAQGAGDATGTGRVFRAGLIHAVALGLLVGLLSVFSEPFFRATGQAPDLARGAARVTAAFGWGLPGMLAFTAVNLFLEATGRPRAGMVILILVNIANVPLNGIFGLGWFGLAEPAGAVGCVAVSAALRWVAFLGAIGYLLADEARRGDPRRLVVPASTWLAEIATLGGAAGRQIRAVGLPMGIAQGVESAAFTTIVFVAGTLGTTTLAAHQITMTVVSLIFMMAIGTASATAIRVGRAVGAGAGADAARAGRVGIVIGAVMALPFSVWFLINPDPIGRLYTDDPAVLALTRQTFLVAAFFLSIDAAAAVLMGALRGAGDVWRPTILQTSAYWLAAVPIAAVLAGPVGLGPVGLMGGIVAGAAVSVALLDHRFRRVSRGPLGRL</sequence>
<accession>A0A0P6WAM7</accession>
<proteinExistence type="predicted"/>
<reference evidence="3 4" key="1">
    <citation type="submission" date="2015-09" db="EMBL/GenBank/DDBJ databases">
        <authorList>
            <person name="Jackson K.R."/>
            <person name="Lunt B.L."/>
            <person name="Fisher J.N.B."/>
            <person name="Gardner A.V."/>
            <person name="Bailey M.E."/>
            <person name="Deus L.M."/>
            <person name="Earl A.S."/>
            <person name="Gibby P.D."/>
            <person name="Hartmann K.A."/>
            <person name="Liu J.E."/>
            <person name="Manci A.M."/>
            <person name="Nielsen D.A."/>
            <person name="Solomon M.B."/>
            <person name="Breakwell D.P."/>
            <person name="Burnett S.H."/>
            <person name="Grose J.H."/>
        </authorList>
    </citation>
    <scope>NUCLEOTIDE SEQUENCE [LARGE SCALE GENOMIC DNA]</scope>
    <source>
        <strain evidence="3 4">16</strain>
    </source>
</reference>
<feature type="transmembrane region" description="Helical" evidence="2">
    <location>
        <begin position="440"/>
        <end position="458"/>
    </location>
</feature>
<dbReference type="InterPro" id="IPR002528">
    <property type="entry name" value="MATE_fam"/>
</dbReference>
<keyword evidence="2" id="KW-0472">Membrane</keyword>
<keyword evidence="1" id="KW-0813">Transport</keyword>
<dbReference type="Proteomes" id="UP000048984">
    <property type="component" value="Unassembled WGS sequence"/>
</dbReference>
<keyword evidence="2" id="KW-0812">Transmembrane</keyword>
<feature type="transmembrane region" description="Helical" evidence="2">
    <location>
        <begin position="381"/>
        <end position="403"/>
    </location>
</feature>
<reference evidence="3 4" key="2">
    <citation type="submission" date="2015-10" db="EMBL/GenBank/DDBJ databases">
        <title>Draft Genome Sequence of Prosthecomicrobium hirschii ATCC 27832.</title>
        <authorList>
            <person name="Daniel J."/>
            <person name="Givan S.A."/>
            <person name="Brun Y.V."/>
            <person name="Brown P.J."/>
        </authorList>
    </citation>
    <scope>NUCLEOTIDE SEQUENCE [LARGE SCALE GENOMIC DNA]</scope>
    <source>
        <strain evidence="3 4">16</strain>
    </source>
</reference>
<dbReference type="Pfam" id="PF01554">
    <property type="entry name" value="MatE"/>
    <property type="match status" value="2"/>
</dbReference>
<feature type="transmembrane region" description="Helical" evidence="2">
    <location>
        <begin position="29"/>
        <end position="48"/>
    </location>
</feature>
<protein>
    <submittedName>
        <fullName evidence="3">Uncharacterized protein</fullName>
    </submittedName>
</protein>
<dbReference type="GO" id="GO:0005886">
    <property type="term" value="C:plasma membrane"/>
    <property type="evidence" value="ECO:0007669"/>
    <property type="project" value="TreeGrafter"/>
</dbReference>
<dbReference type="GO" id="GO:0015297">
    <property type="term" value="F:antiporter activity"/>
    <property type="evidence" value="ECO:0007669"/>
    <property type="project" value="InterPro"/>
</dbReference>
<keyword evidence="4" id="KW-1185">Reference proteome</keyword>
<evidence type="ECO:0000313" key="4">
    <source>
        <dbReference type="Proteomes" id="UP000048984"/>
    </source>
</evidence>
<dbReference type="InterPro" id="IPR050222">
    <property type="entry name" value="MATE_MdtK"/>
</dbReference>
<dbReference type="PANTHER" id="PTHR43298:SF2">
    <property type="entry name" value="FMN_FAD EXPORTER YEEO-RELATED"/>
    <property type="match status" value="1"/>
</dbReference>
<evidence type="ECO:0000256" key="1">
    <source>
        <dbReference type="ARBA" id="ARBA00022448"/>
    </source>
</evidence>
<feature type="transmembrane region" description="Helical" evidence="2">
    <location>
        <begin position="343"/>
        <end position="361"/>
    </location>
</feature>
<dbReference type="EMBL" id="LJYW01000001">
    <property type="protein sequence ID" value="KPL54058.1"/>
    <property type="molecule type" value="Genomic_DNA"/>
</dbReference>
<evidence type="ECO:0000313" key="3">
    <source>
        <dbReference type="EMBL" id="KPL54058.1"/>
    </source>
</evidence>
<dbReference type="PANTHER" id="PTHR43298">
    <property type="entry name" value="MULTIDRUG RESISTANCE PROTEIN NORM-RELATED"/>
    <property type="match status" value="1"/>
</dbReference>
<gene>
    <name evidence="3" type="ORF">ABB55_19100</name>
</gene>
<dbReference type="AlphaFoldDB" id="A0A0P6WAM7"/>
<feature type="transmembrane region" description="Helical" evidence="2">
    <location>
        <begin position="68"/>
        <end position="92"/>
    </location>
</feature>
<feature type="transmembrane region" description="Helical" evidence="2">
    <location>
        <begin position="146"/>
        <end position="167"/>
    </location>
</feature>
<feature type="transmembrane region" description="Helical" evidence="2">
    <location>
        <begin position="305"/>
        <end position="323"/>
    </location>
</feature>
<dbReference type="GO" id="GO:0042910">
    <property type="term" value="F:xenobiotic transmembrane transporter activity"/>
    <property type="evidence" value="ECO:0007669"/>
    <property type="project" value="InterPro"/>
</dbReference>
<name>A0A0P6WAM7_9HYPH</name>
<feature type="transmembrane region" description="Helical" evidence="2">
    <location>
        <begin position="104"/>
        <end position="126"/>
    </location>
</feature>